<gene>
    <name evidence="1" type="ORF">UFOVP171_43</name>
</gene>
<evidence type="ECO:0000313" key="1">
    <source>
        <dbReference type="EMBL" id="CAB5195007.1"/>
    </source>
</evidence>
<proteinExistence type="predicted"/>
<name>A0A6J7WC80_9CAUD</name>
<sequence length="87" mass="9854">MATHESDIPYAELRDPSGDYWPTIDACLAAGYERSQVWSVTCTDCDDGTTIWCYGPAHHYVDLIGYIVTVEHHDGETYYVETCELDD</sequence>
<dbReference type="EMBL" id="LR798214">
    <property type="protein sequence ID" value="CAB5195007.1"/>
    <property type="molecule type" value="Genomic_DNA"/>
</dbReference>
<reference evidence="1" key="1">
    <citation type="submission" date="2020-05" db="EMBL/GenBank/DDBJ databases">
        <authorList>
            <person name="Chiriac C."/>
            <person name="Salcher M."/>
            <person name="Ghai R."/>
            <person name="Kavagutti S V."/>
        </authorList>
    </citation>
    <scope>NUCLEOTIDE SEQUENCE</scope>
</reference>
<organism evidence="1">
    <name type="scientific">uncultured Caudovirales phage</name>
    <dbReference type="NCBI Taxonomy" id="2100421"/>
    <lineage>
        <taxon>Viruses</taxon>
        <taxon>Duplodnaviria</taxon>
        <taxon>Heunggongvirae</taxon>
        <taxon>Uroviricota</taxon>
        <taxon>Caudoviricetes</taxon>
        <taxon>Peduoviridae</taxon>
        <taxon>Maltschvirus</taxon>
        <taxon>Maltschvirus maltsch</taxon>
    </lineage>
</organism>
<protein>
    <submittedName>
        <fullName evidence="1">Uncharacterized protein</fullName>
    </submittedName>
</protein>
<accession>A0A6J7WC80</accession>